<proteinExistence type="predicted"/>
<name>A0A397SAP2_9GLOM</name>
<dbReference type="Gene3D" id="3.30.710.10">
    <property type="entry name" value="Potassium Channel Kv1.1, Chain A"/>
    <property type="match status" value="1"/>
</dbReference>
<dbReference type="InterPro" id="IPR011333">
    <property type="entry name" value="SKP1/BTB/POZ_sf"/>
</dbReference>
<sequence length="106" mass="12414">MKESYENEILFPKISSSTGMDIILEFTYTGSIKEESLNKDIIESFRAANYFQLLELREFIIKTIKTTNYTNNYSPELLFKAVNIRRYILLNLLVLAVATIPLNKYY</sequence>
<accession>A0A397SAP2</accession>
<dbReference type="SUPFAM" id="SSF54695">
    <property type="entry name" value="POZ domain"/>
    <property type="match status" value="1"/>
</dbReference>
<comment type="caution">
    <text evidence="2">The sequence shown here is derived from an EMBL/GenBank/DDBJ whole genome shotgun (WGS) entry which is preliminary data.</text>
</comment>
<reference evidence="2 3" key="1">
    <citation type="submission" date="2018-06" db="EMBL/GenBank/DDBJ databases">
        <title>Comparative genomics reveals the genomic features of Rhizophagus irregularis, R. cerebriforme, R. diaphanum and Gigaspora rosea, and their symbiotic lifestyle signature.</title>
        <authorList>
            <person name="Morin E."/>
            <person name="San Clemente H."/>
            <person name="Chen E.C.H."/>
            <person name="De La Providencia I."/>
            <person name="Hainaut M."/>
            <person name="Kuo A."/>
            <person name="Kohler A."/>
            <person name="Murat C."/>
            <person name="Tang N."/>
            <person name="Roy S."/>
            <person name="Loubradou J."/>
            <person name="Henrissat B."/>
            <person name="Grigoriev I.V."/>
            <person name="Corradi N."/>
            <person name="Roux C."/>
            <person name="Martin F.M."/>
        </authorList>
    </citation>
    <scope>NUCLEOTIDE SEQUENCE [LARGE SCALE GENOMIC DNA]</scope>
    <source>
        <strain evidence="2 3">DAOM 227022</strain>
    </source>
</reference>
<evidence type="ECO:0000313" key="3">
    <source>
        <dbReference type="Proteomes" id="UP000265703"/>
    </source>
</evidence>
<dbReference type="AlphaFoldDB" id="A0A397SAP2"/>
<evidence type="ECO:0000313" key="2">
    <source>
        <dbReference type="EMBL" id="RIA81796.1"/>
    </source>
</evidence>
<gene>
    <name evidence="2" type="ORF">C1645_836376</name>
</gene>
<organism evidence="2 3">
    <name type="scientific">Glomus cerebriforme</name>
    <dbReference type="NCBI Taxonomy" id="658196"/>
    <lineage>
        <taxon>Eukaryota</taxon>
        <taxon>Fungi</taxon>
        <taxon>Fungi incertae sedis</taxon>
        <taxon>Mucoromycota</taxon>
        <taxon>Glomeromycotina</taxon>
        <taxon>Glomeromycetes</taxon>
        <taxon>Glomerales</taxon>
        <taxon>Glomeraceae</taxon>
        <taxon>Glomus</taxon>
    </lineage>
</organism>
<keyword evidence="3" id="KW-1185">Reference proteome</keyword>
<dbReference type="OrthoDB" id="2398535at2759"/>
<dbReference type="EMBL" id="QKYT01000742">
    <property type="protein sequence ID" value="RIA81796.1"/>
    <property type="molecule type" value="Genomic_DNA"/>
</dbReference>
<dbReference type="Proteomes" id="UP000265703">
    <property type="component" value="Unassembled WGS sequence"/>
</dbReference>
<dbReference type="Pfam" id="PF00651">
    <property type="entry name" value="BTB"/>
    <property type="match status" value="1"/>
</dbReference>
<protein>
    <recommendedName>
        <fullName evidence="1">BTB domain-containing protein</fullName>
    </recommendedName>
</protein>
<dbReference type="InterPro" id="IPR000210">
    <property type="entry name" value="BTB/POZ_dom"/>
</dbReference>
<evidence type="ECO:0000259" key="1">
    <source>
        <dbReference type="Pfam" id="PF00651"/>
    </source>
</evidence>
<feature type="domain" description="BTB" evidence="1">
    <location>
        <begin position="3"/>
        <end position="65"/>
    </location>
</feature>